<comment type="caution">
    <text evidence="2">The sequence shown here is derived from an EMBL/GenBank/DDBJ whole genome shotgun (WGS) entry which is preliminary data.</text>
</comment>
<protein>
    <submittedName>
        <fullName evidence="2">Phage portal protein, putative, A118 family</fullName>
    </submittedName>
</protein>
<dbReference type="InterPro" id="IPR006432">
    <property type="entry name" value="Phage_portal_A118-type"/>
</dbReference>
<keyword evidence="3" id="KW-1185">Reference proteome</keyword>
<evidence type="ECO:0000313" key="3">
    <source>
        <dbReference type="Proteomes" id="UP000028875"/>
    </source>
</evidence>
<organism evidence="2 3">
    <name type="scientific">Virgibacillus massiliensis</name>
    <dbReference type="NCBI Taxonomy" id="1462526"/>
    <lineage>
        <taxon>Bacteria</taxon>
        <taxon>Bacillati</taxon>
        <taxon>Bacillota</taxon>
        <taxon>Bacilli</taxon>
        <taxon>Bacillales</taxon>
        <taxon>Bacillaceae</taxon>
        <taxon>Virgibacillus</taxon>
    </lineage>
</organism>
<proteinExistence type="predicted"/>
<evidence type="ECO:0000256" key="1">
    <source>
        <dbReference type="SAM" id="Coils"/>
    </source>
</evidence>
<accession>A0A024QG47</accession>
<dbReference type="eggNOG" id="ENOG502Z88Q">
    <property type="taxonomic scope" value="Bacteria"/>
</dbReference>
<evidence type="ECO:0000313" key="2">
    <source>
        <dbReference type="EMBL" id="CDQ41498.1"/>
    </source>
</evidence>
<name>A0A024QG47_9BACI</name>
<dbReference type="AlphaFoldDB" id="A0A024QG47"/>
<reference evidence="3" key="2">
    <citation type="submission" date="2014-05" db="EMBL/GenBank/DDBJ databases">
        <title>Draft genome sequence of Virgibacillus massiliensis Vm-5.</title>
        <authorList>
            <person name="Khelaifia S."/>
            <person name="Croce O."/>
            <person name="Lagier J.C."/>
            <person name="Raoult D."/>
        </authorList>
    </citation>
    <scope>NUCLEOTIDE SEQUENCE [LARGE SCALE GENOMIC DNA]</scope>
    <source>
        <strain evidence="3">Vm-5</strain>
    </source>
</reference>
<dbReference type="PIRSF" id="PIRSF011911">
    <property type="entry name" value="A118_put_portal"/>
    <property type="match status" value="1"/>
</dbReference>
<feature type="coiled-coil region" evidence="1">
    <location>
        <begin position="432"/>
        <end position="481"/>
    </location>
</feature>
<sequence>MFRRLINAVKGGLYRLGIIKGIEKISSHKKISINQELYNNIDIWKALYKGYYSEWHDIEYQTISGKKSRKMDTLMMAKTAAAEMASLVFNEKCAISIGDGKNKTSEFIEEVFKKNKFYKKFQDHLEYDFALGGMVIKPYVKEGKIMLSFVSADCFVPISWHNDTITEGVFVSEYKKDNKKYTHLEWHTWEGNTYYITNELYESNGNELGVKVSLSILFPDLQEIVAINNLKKSLFTYFKPNTANNIDIQSPLGISIYANALDTMKAIDTAFDSFHREFRLGKKRIIVPSNMVKTVIDPQTQEVHRYFDDTDETYEAMKFPDEGEPKDINVELRVDEHISGINALLNLFAMQTGFSAGTFSFDGQSVKTATEVISENSKTFKSKKSHETIIEEGLQELIQSIVDVAKLYGLFKGDKEQEVTVTFDDSIVEDNAAEQTRQIQLVNNKLQSKKRAIMEIHGMTDKEALELINEINEENKTANAEDIDFFGTGGSK</sequence>
<dbReference type="EMBL" id="CCDP010000003">
    <property type="protein sequence ID" value="CDQ41498.1"/>
    <property type="molecule type" value="Genomic_DNA"/>
</dbReference>
<dbReference type="RefSeq" id="WP_038246241.1">
    <property type="nucleotide sequence ID" value="NZ_BNER01000005.1"/>
</dbReference>
<gene>
    <name evidence="2" type="ORF">BN990_03871</name>
</gene>
<reference evidence="2 3" key="1">
    <citation type="submission" date="2014-03" db="EMBL/GenBank/DDBJ databases">
        <authorList>
            <person name="Urmite Genomes U."/>
        </authorList>
    </citation>
    <scope>NUCLEOTIDE SEQUENCE [LARGE SCALE GENOMIC DNA]</scope>
    <source>
        <strain evidence="2 3">Vm-5</strain>
    </source>
</reference>
<dbReference type="STRING" id="1462526.BN990_03871"/>
<dbReference type="OrthoDB" id="1641671at2"/>
<dbReference type="NCBIfam" id="TIGR01542">
    <property type="entry name" value="A118_put_portal"/>
    <property type="match status" value="1"/>
</dbReference>
<dbReference type="Proteomes" id="UP000028875">
    <property type="component" value="Unassembled WGS sequence"/>
</dbReference>
<keyword evidence="1" id="KW-0175">Coiled coil</keyword>
<dbReference type="InterPro" id="IPR021145">
    <property type="entry name" value="Portal_protein_SPP1_Gp6-like"/>
</dbReference>
<dbReference type="Pfam" id="PF05133">
    <property type="entry name" value="SPP1_portal"/>
    <property type="match status" value="1"/>
</dbReference>